<feature type="signal peptide" evidence="1">
    <location>
        <begin position="1"/>
        <end position="26"/>
    </location>
</feature>
<dbReference type="Proteomes" id="UP000235330">
    <property type="component" value="Unassembled WGS sequence"/>
</dbReference>
<accession>A0A2N7FGJ5</accession>
<dbReference type="RefSeq" id="WP_102515758.1">
    <property type="nucleotide sequence ID" value="NZ_CAWNSM010000013.1"/>
</dbReference>
<evidence type="ECO:0000313" key="2">
    <source>
        <dbReference type="EMBL" id="PMJ68422.1"/>
    </source>
</evidence>
<dbReference type="EMBL" id="MCWU01000013">
    <property type="protein sequence ID" value="PMJ68422.1"/>
    <property type="molecule type" value="Genomic_DNA"/>
</dbReference>
<name>A0A2N7FGJ5_VIBSP</name>
<keyword evidence="1" id="KW-0732">Signal</keyword>
<evidence type="ECO:0008006" key="4">
    <source>
        <dbReference type="Google" id="ProtNLM"/>
    </source>
</evidence>
<feature type="chain" id="PRO_5015008981" description="Copper-binding protein" evidence="1">
    <location>
        <begin position="27"/>
        <end position="182"/>
    </location>
</feature>
<sequence>MTNTLRTTWITVFSIFAMLVSSYASSSSVLMADVMMAQMGSPQSDCHHSESSNAVSDLSNMTTDCDISVVTGDAAGEHATHATMSHHSSQQGHTEMTVSDDEVTTVHSSSISSHDDNMMGTHCLGGSDSIHNCCISVCSTASYPIQTVQAVNQFSFSLARFQPVTIGQKVARAQSLLRPPTA</sequence>
<evidence type="ECO:0000313" key="3">
    <source>
        <dbReference type="Proteomes" id="UP000235330"/>
    </source>
</evidence>
<organism evidence="2 3">
    <name type="scientific">Vibrio splendidus</name>
    <dbReference type="NCBI Taxonomy" id="29497"/>
    <lineage>
        <taxon>Bacteria</taxon>
        <taxon>Pseudomonadati</taxon>
        <taxon>Pseudomonadota</taxon>
        <taxon>Gammaproteobacteria</taxon>
        <taxon>Vibrionales</taxon>
        <taxon>Vibrionaceae</taxon>
        <taxon>Vibrio</taxon>
    </lineage>
</organism>
<reference evidence="3" key="1">
    <citation type="submission" date="2016-07" db="EMBL/GenBank/DDBJ databases">
        <title>Nontailed viruses are major unrecognized killers of bacteria in the ocean.</title>
        <authorList>
            <person name="Kauffman K."/>
            <person name="Hussain F."/>
            <person name="Yang J."/>
            <person name="Arevalo P."/>
            <person name="Brown J."/>
            <person name="Cutler M."/>
            <person name="Kelly L."/>
            <person name="Polz M.F."/>
        </authorList>
    </citation>
    <scope>NUCLEOTIDE SEQUENCE [LARGE SCALE GENOMIC DNA]</scope>
    <source>
        <strain evidence="3">10N.261.55.E11</strain>
    </source>
</reference>
<evidence type="ECO:0000256" key="1">
    <source>
        <dbReference type="SAM" id="SignalP"/>
    </source>
</evidence>
<gene>
    <name evidence="2" type="ORF">BCU17_01165</name>
</gene>
<dbReference type="AlphaFoldDB" id="A0A2N7FGJ5"/>
<proteinExistence type="predicted"/>
<comment type="caution">
    <text evidence="2">The sequence shown here is derived from an EMBL/GenBank/DDBJ whole genome shotgun (WGS) entry which is preliminary data.</text>
</comment>
<protein>
    <recommendedName>
        <fullName evidence="4">Copper-binding protein</fullName>
    </recommendedName>
</protein>